<dbReference type="Proteomes" id="UP000512322">
    <property type="component" value="Chromosome"/>
</dbReference>
<dbReference type="InterPro" id="IPR012106">
    <property type="entry name" value="Phage_Mu_Gp1"/>
</dbReference>
<organism evidence="1 2">
    <name type="scientific">Escherichia coli</name>
    <dbReference type="NCBI Taxonomy" id="562"/>
    <lineage>
        <taxon>Bacteria</taxon>
        <taxon>Pseudomonadati</taxon>
        <taxon>Pseudomonadota</taxon>
        <taxon>Gammaproteobacteria</taxon>
        <taxon>Enterobacterales</taxon>
        <taxon>Enterobacteriaceae</taxon>
        <taxon>Escherichia</taxon>
    </lineage>
</organism>
<accession>A0A7H9SC39</accession>
<reference evidence="1 2" key="1">
    <citation type="submission" date="2020-06" db="EMBL/GenBank/DDBJ databases">
        <title>REHAB project genomes.</title>
        <authorList>
            <person name="Shaw L.P."/>
        </authorList>
    </citation>
    <scope>NUCLEOTIDE SEQUENCE [LARGE SCALE GENOMIC DNA]</scope>
    <source>
        <strain evidence="1 2">RHB30-C10</strain>
    </source>
</reference>
<evidence type="ECO:0000313" key="2">
    <source>
        <dbReference type="Proteomes" id="UP000512322"/>
    </source>
</evidence>
<dbReference type="PIRSF" id="PIRSF016624">
    <property type="entry name" value="Mu_prophg_I"/>
    <property type="match status" value="1"/>
</dbReference>
<protein>
    <submittedName>
        <fullName evidence="1">Uncharacterized protein</fullName>
    </submittedName>
</protein>
<dbReference type="Pfam" id="PF10123">
    <property type="entry name" value="Mu-like_Pro"/>
    <property type="match status" value="1"/>
</dbReference>
<evidence type="ECO:0000313" key="1">
    <source>
        <dbReference type="EMBL" id="QMF67480.1"/>
    </source>
</evidence>
<proteinExistence type="predicted"/>
<dbReference type="RefSeq" id="WP_024257453.1">
    <property type="nucleotide sequence ID" value="NZ_BLCD01000257.1"/>
</dbReference>
<name>A0A7H9SC39_ECOLX</name>
<gene>
    <name evidence="1" type="ORF">HVY77_11165</name>
</gene>
<dbReference type="EMBL" id="CP057293">
    <property type="protein sequence ID" value="QMF67480.1"/>
    <property type="molecule type" value="Genomic_DNA"/>
</dbReference>
<dbReference type="AlphaFoldDB" id="A0A7H9SC39"/>
<sequence>MNIIALCTDLSGDKTPPEWVELLPAGPEIEGRDGRSWTLKDPQSIKQAFSCRGMSLVVDYEHSTEVIAPKGGEAPAAGWINDVAVRNDGSVWGRVEWTPRAMNSITSREYRYLSPAFRHSQDGEILELVSVALTNKPNLKLTALNTQQTLSKIALALNMEEVNSLEEVLTALNKRQAEQHSQIVNEYIEKAVFCPAQRNILLSMCSSVGENAFRKFADMQEKSTSNFLHFARPVSVKGKEPPRTLTESQLAVCRITGVSEEDYLIALGKENERY</sequence>